<dbReference type="InterPro" id="IPR036844">
    <property type="entry name" value="Hint_dom_sf"/>
</dbReference>
<evidence type="ECO:0000313" key="8">
    <source>
        <dbReference type="EMBL" id="KAI1901316.1"/>
    </source>
</evidence>
<protein>
    <recommendedName>
        <fullName evidence="7">Sushi domain-containing protein</fullName>
    </recommendedName>
</protein>
<dbReference type="Pfam" id="PF00084">
    <property type="entry name" value="Sushi"/>
    <property type="match status" value="1"/>
</dbReference>
<dbReference type="Gene3D" id="2.150.10.10">
    <property type="entry name" value="Serralysin-like metalloprotease, C-terminal"/>
    <property type="match status" value="3"/>
</dbReference>
<comment type="caution">
    <text evidence="6">Lacks conserved residue(s) required for the propagation of feature annotation.</text>
</comment>
<dbReference type="Proteomes" id="UP000829720">
    <property type="component" value="Unassembled WGS sequence"/>
</dbReference>
<dbReference type="PANTHER" id="PTHR11889:SF31">
    <property type="entry name" value="PROTEIN HEDGEHOG"/>
    <property type="match status" value="1"/>
</dbReference>
<dbReference type="PROSITE" id="PS00330">
    <property type="entry name" value="HEMOLYSIN_CALCIUM"/>
    <property type="match status" value="3"/>
</dbReference>
<gene>
    <name evidence="8" type="ORF">AGOR_G00033050</name>
</gene>
<evidence type="ECO:0000256" key="2">
    <source>
        <dbReference type="ARBA" id="ARBA00022473"/>
    </source>
</evidence>
<name>A0A8T3DZF6_9TELE</name>
<evidence type="ECO:0000256" key="5">
    <source>
        <dbReference type="ARBA" id="ARBA00023157"/>
    </source>
</evidence>
<dbReference type="GO" id="GO:0010468">
    <property type="term" value="P:regulation of gene expression"/>
    <property type="evidence" value="ECO:0007669"/>
    <property type="project" value="TreeGrafter"/>
</dbReference>
<dbReference type="PROSITE" id="PS50923">
    <property type="entry name" value="SUSHI"/>
    <property type="match status" value="1"/>
</dbReference>
<dbReference type="GO" id="GO:0016540">
    <property type="term" value="P:protein autoprocessing"/>
    <property type="evidence" value="ECO:0007669"/>
    <property type="project" value="InterPro"/>
</dbReference>
<keyword evidence="4" id="KW-0256">Endoplasmic reticulum</keyword>
<dbReference type="SUPFAM" id="SSF51294">
    <property type="entry name" value="Hedgehog/intein (Hint) domain"/>
    <property type="match status" value="1"/>
</dbReference>
<keyword evidence="5" id="KW-1015">Disulfide bond</keyword>
<dbReference type="GO" id="GO:0007224">
    <property type="term" value="P:smoothened signaling pathway"/>
    <property type="evidence" value="ECO:0007669"/>
    <property type="project" value="TreeGrafter"/>
</dbReference>
<dbReference type="EMBL" id="JAERUA010000003">
    <property type="protein sequence ID" value="KAI1901316.1"/>
    <property type="molecule type" value="Genomic_DNA"/>
</dbReference>
<dbReference type="GO" id="GO:0005789">
    <property type="term" value="C:endoplasmic reticulum membrane"/>
    <property type="evidence" value="ECO:0007669"/>
    <property type="project" value="UniProtKB-SubCell"/>
</dbReference>
<dbReference type="InterPro" id="IPR003587">
    <property type="entry name" value="Hint_dom_N"/>
</dbReference>
<dbReference type="InterPro" id="IPR035976">
    <property type="entry name" value="Sushi/SCR/CCP_sf"/>
</dbReference>
<dbReference type="FunFam" id="2.170.16.10:FF:000001">
    <property type="entry name" value="Indian hedgehog"/>
    <property type="match status" value="1"/>
</dbReference>
<accession>A0A8T3DZF6</accession>
<dbReference type="InterPro" id="IPR001343">
    <property type="entry name" value="Hemolysn_Ca-bd"/>
</dbReference>
<dbReference type="InterPro" id="IPR050387">
    <property type="entry name" value="Hedgehog_Signaling"/>
</dbReference>
<feature type="domain" description="Sushi" evidence="7">
    <location>
        <begin position="1445"/>
        <end position="1499"/>
    </location>
</feature>
<dbReference type="InterPro" id="IPR001657">
    <property type="entry name" value="Hedgehog"/>
</dbReference>
<dbReference type="GO" id="GO:0005509">
    <property type="term" value="F:calcium ion binding"/>
    <property type="evidence" value="ECO:0007669"/>
    <property type="project" value="InterPro"/>
</dbReference>
<dbReference type="InterPro" id="IPR001767">
    <property type="entry name" value="Hedgehog_Hint"/>
</dbReference>
<dbReference type="InterPro" id="IPR000436">
    <property type="entry name" value="Sushi_SCR_CCP_dom"/>
</dbReference>
<evidence type="ECO:0000256" key="4">
    <source>
        <dbReference type="ARBA" id="ARBA00022824"/>
    </source>
</evidence>
<dbReference type="Gene3D" id="2.10.70.10">
    <property type="entry name" value="Complement Module, domain 1"/>
    <property type="match status" value="1"/>
</dbReference>
<dbReference type="GO" id="GO:0005113">
    <property type="term" value="F:patched binding"/>
    <property type="evidence" value="ECO:0007669"/>
    <property type="project" value="TreeGrafter"/>
</dbReference>
<dbReference type="PRINTS" id="PR00313">
    <property type="entry name" value="CABNDNGRPT"/>
</dbReference>
<dbReference type="PANTHER" id="PTHR11889">
    <property type="entry name" value="HEDGEHOG"/>
    <property type="match status" value="1"/>
</dbReference>
<proteinExistence type="predicted"/>
<dbReference type="Gene3D" id="2.170.16.10">
    <property type="entry name" value="Hedgehog/Intein (Hint) domain"/>
    <property type="match status" value="1"/>
</dbReference>
<dbReference type="GO" id="GO:0001708">
    <property type="term" value="P:cell fate specification"/>
    <property type="evidence" value="ECO:0007669"/>
    <property type="project" value="TreeGrafter"/>
</dbReference>
<keyword evidence="3" id="KW-0732">Signal</keyword>
<keyword evidence="9" id="KW-1185">Reference proteome</keyword>
<keyword evidence="2" id="KW-0217">Developmental protein</keyword>
<reference evidence="8" key="1">
    <citation type="submission" date="2021-01" db="EMBL/GenBank/DDBJ databases">
        <authorList>
            <person name="Zahm M."/>
            <person name="Roques C."/>
            <person name="Cabau C."/>
            <person name="Klopp C."/>
            <person name="Donnadieu C."/>
            <person name="Jouanno E."/>
            <person name="Lampietro C."/>
            <person name="Louis A."/>
            <person name="Herpin A."/>
            <person name="Echchiki A."/>
            <person name="Berthelot C."/>
            <person name="Parey E."/>
            <person name="Roest-Crollius H."/>
            <person name="Braasch I."/>
            <person name="Postlethwait J."/>
            <person name="Bobe J."/>
            <person name="Montfort J."/>
            <person name="Bouchez O."/>
            <person name="Begum T."/>
            <person name="Mejri S."/>
            <person name="Adams A."/>
            <person name="Chen W.-J."/>
            <person name="Guiguen Y."/>
        </authorList>
    </citation>
    <scope>NUCLEOTIDE SEQUENCE</scope>
    <source>
        <tissue evidence="8">Blood</tissue>
    </source>
</reference>
<dbReference type="CDD" id="cd00033">
    <property type="entry name" value="CCP"/>
    <property type="match status" value="1"/>
</dbReference>
<dbReference type="SUPFAM" id="SSF57535">
    <property type="entry name" value="Complement control module/SCR domain"/>
    <property type="match status" value="1"/>
</dbReference>
<dbReference type="Pfam" id="PF01079">
    <property type="entry name" value="Hint"/>
    <property type="match status" value="1"/>
</dbReference>
<dbReference type="OrthoDB" id="5212at2759"/>
<dbReference type="GO" id="GO:0005615">
    <property type="term" value="C:extracellular space"/>
    <property type="evidence" value="ECO:0007669"/>
    <property type="project" value="TreeGrafter"/>
</dbReference>
<evidence type="ECO:0000259" key="7">
    <source>
        <dbReference type="PROSITE" id="PS50923"/>
    </source>
</evidence>
<dbReference type="Pfam" id="PF00353">
    <property type="entry name" value="HemolysinCabind"/>
    <property type="match status" value="4"/>
</dbReference>
<dbReference type="SUPFAM" id="SSF51120">
    <property type="entry name" value="beta-Roll"/>
    <property type="match status" value="5"/>
</dbReference>
<evidence type="ECO:0000256" key="6">
    <source>
        <dbReference type="PROSITE-ProRule" id="PRU00302"/>
    </source>
</evidence>
<comment type="caution">
    <text evidence="8">The sequence shown here is derived from an EMBL/GenBank/DDBJ whole genome shotgun (WGS) entry which is preliminary data.</text>
</comment>
<keyword evidence="6" id="KW-0768">Sushi</keyword>
<dbReference type="CDD" id="cd00081">
    <property type="entry name" value="Hint"/>
    <property type="match status" value="1"/>
</dbReference>
<sequence>MSPNKLADIVETFIKDTGGEEVKEEYIIKEKSLNIEDGNVQVEIVNRQNPEDTHLVSIPLEDSFSMKQIEETAKLQASRVKGGGVQALENINKVMSVYGIVAGFIGAGKFFAENDTARGAFTLSQSLHGVGEMTGLNQQLTRLSRDILHKGLTTAAGELGMEKTLAKVTSSVERFGESTAGQFLKDIPFVGLAFQGYFIAEDSIAIQKSNRSDPEQNKYLGLKVSNLVLDVSTTVLTIAEVAFPPAAIILEPIIIGLTIARMAIGDFYCDVVSELDHLPKGASDFDKMIAVIVGLEEGAVDFVTGGLLREMNALEEEQKQNRELLHNLTTPEFYFTVMASDGNVSTLNLLDGPMSQYGGFVTVRMLDDGHVKIQIGGVPDGEGGVKTIHKSLYNPSIQNIVLGVGESSKFLYTEKAAHLWWVIPVHHAKVICGEIKLHSSLFGNYYGNDKANQFIAPQLPENKQPLPSKDPCAYGRQDLDFVIRNYHYTIYGHGGDDIFFMGPQSSKLSGGEGKDFYIFPTAGSYAEIDNFANDEFEDQMLIKAPFGNIDCIRKDADLLLVYGPQRYTVTVRNWFAHSNIDHYQHMSFQSADGVRFKVEDRGLVGHRFHANCIPETLDKTKSASAVSIRLVGEFNSVTTVVGSKFSDRIVGNEKNNVFNGGPGMDLLEGGEGADTYEIFQGEGCDKINNFAQDQKLDLVVFQVPFRRIQADLHGDDLLVFDKKDPSLTCVHLTEWNTNSLFQHVAFLSSDHVTFHIALNNSRLEITAIMVDLSKESHGSTINLSGPHQQLSVISVFDSPYNDNISGNALGNFLSCSGGRDFLKGAGGSDKYVIKSGCKGAVISNYAEDQASDVLFLEHPFENLRVKYRYSDLILTVEDLDIEVRLVKWLKVLYKDIEVLLEHPHVILFSRSRNDSVRVRLLKYLEGPEHQHLLIRTSDGVSFWVNPNSYPYKSVISIDTSTSTKSCNISCAEGEEYLKVSSIHGATGFSNYITGSRSSNVINGGNMADYIQGNEGNERIEGHGGNDIMNGRGGDDVLLGGKGDDDITGGEGNDIIYGGWGADRIDGGPGIDTVFFSGDVRTSTGVKVDLSSGRGEWADAQNDTYEDVESVSGTNFNDLLIGDDEDNELAGKFGNDTLMPGHGTDFLFGGPGNDVYILDDCSGVKYINNFASDMALDYLLLRDFHPKDACFFLQEGTLVISFSHHNRLLKLIQEDSLTVLLENWSYNGSFYQHMDFVFAENALVSDTYFSSAIDISPTLQEINSSSPALHVMQANETSVDIEVKAPHVAESTETTWGSKLQYQIKVSDQLFFSDSLQWTNQSVITYSGLLSGVLYSFQLSVTICEYVEVTYHDMRVQCAMFNLESSGNEYVGIAEGNPNREGWGRICIEDYSAATSFCRKLFPDQEWTVSVLDGSWFSTSYTYRCNRGCRFHTDSKWCSKQIRCRATCDPYPISNGQVSCSSTLEGELCSVSCNRLYRLQGDSWIQCRSNGWSSDPYCIETGECGYYYETGPHSTGCLTKLWTEAGCNVKADLSPTKPGNRDFWNRFEDDTVSEVRRYMGSLVDPGPFTYNHNCQTDDECFPGRSMVLTHEGNRKSMSELRLGDRVLALGADGHLTFSEVILWLDRRPTARERYILLSTEGSSDPLALSADHVTFIAPSNTTAATAGTMVPVFAKDLQRGHLLYRHHSASGSLKASRVTNVQETVELGAFAPMTVEGNLVVDEHLVSCYALQCRQYMAHLPFAPYRLLNSLRSYVPLFSRLFPPQTKLEGEGIHWYARAWHQVGQWFGYPFGKTCYPNELTQYHYP</sequence>
<dbReference type="GO" id="GO:0007267">
    <property type="term" value="P:cell-cell signaling"/>
    <property type="evidence" value="ECO:0007669"/>
    <property type="project" value="InterPro"/>
</dbReference>
<evidence type="ECO:0000256" key="3">
    <source>
        <dbReference type="ARBA" id="ARBA00022729"/>
    </source>
</evidence>
<evidence type="ECO:0000256" key="1">
    <source>
        <dbReference type="ARBA" id="ARBA00004586"/>
    </source>
</evidence>
<organism evidence="8 9">
    <name type="scientific">Albula goreensis</name>
    <dbReference type="NCBI Taxonomy" id="1534307"/>
    <lineage>
        <taxon>Eukaryota</taxon>
        <taxon>Metazoa</taxon>
        <taxon>Chordata</taxon>
        <taxon>Craniata</taxon>
        <taxon>Vertebrata</taxon>
        <taxon>Euteleostomi</taxon>
        <taxon>Actinopterygii</taxon>
        <taxon>Neopterygii</taxon>
        <taxon>Teleostei</taxon>
        <taxon>Albuliformes</taxon>
        <taxon>Albulidae</taxon>
        <taxon>Albula</taxon>
    </lineage>
</organism>
<dbReference type="PRINTS" id="PR00632">
    <property type="entry name" value="SONICHHOG"/>
</dbReference>
<dbReference type="InterPro" id="IPR011049">
    <property type="entry name" value="Serralysin-like_metalloprot_C"/>
</dbReference>
<evidence type="ECO:0000313" key="9">
    <source>
        <dbReference type="Proteomes" id="UP000829720"/>
    </source>
</evidence>
<dbReference type="SMART" id="SM00306">
    <property type="entry name" value="HintN"/>
    <property type="match status" value="1"/>
</dbReference>
<dbReference type="SMART" id="SM00032">
    <property type="entry name" value="CCP"/>
    <property type="match status" value="1"/>
</dbReference>
<dbReference type="InterPro" id="IPR018511">
    <property type="entry name" value="Hemolysin-typ_Ca-bd_CS"/>
</dbReference>
<comment type="subcellular location">
    <subcellularLocation>
        <location evidence="1">Endoplasmic reticulum membrane</location>
    </subcellularLocation>
</comment>